<accession>A0ABR2DG02</accession>
<name>A0ABR2DG02_9ROSI</name>
<evidence type="ECO:0000313" key="2">
    <source>
        <dbReference type="Proteomes" id="UP001472677"/>
    </source>
</evidence>
<proteinExistence type="predicted"/>
<keyword evidence="2" id="KW-1185">Reference proteome</keyword>
<dbReference type="Proteomes" id="UP001472677">
    <property type="component" value="Unassembled WGS sequence"/>
</dbReference>
<gene>
    <name evidence="1" type="ORF">V6N12_012611</name>
</gene>
<comment type="caution">
    <text evidence="1">The sequence shown here is derived from an EMBL/GenBank/DDBJ whole genome shotgun (WGS) entry which is preliminary data.</text>
</comment>
<evidence type="ECO:0000313" key="1">
    <source>
        <dbReference type="EMBL" id="KAK8535948.1"/>
    </source>
</evidence>
<reference evidence="1 2" key="1">
    <citation type="journal article" date="2024" name="G3 (Bethesda)">
        <title>Genome assembly of Hibiscus sabdariffa L. provides insights into metabolisms of medicinal natural products.</title>
        <authorList>
            <person name="Kim T."/>
        </authorList>
    </citation>
    <scope>NUCLEOTIDE SEQUENCE [LARGE SCALE GENOMIC DNA]</scope>
    <source>
        <strain evidence="1">TK-2024</strain>
        <tissue evidence="1">Old leaves</tissue>
    </source>
</reference>
<dbReference type="EMBL" id="JBBPBM010000029">
    <property type="protein sequence ID" value="KAK8535948.1"/>
    <property type="molecule type" value="Genomic_DNA"/>
</dbReference>
<organism evidence="1 2">
    <name type="scientific">Hibiscus sabdariffa</name>
    <name type="common">roselle</name>
    <dbReference type="NCBI Taxonomy" id="183260"/>
    <lineage>
        <taxon>Eukaryota</taxon>
        <taxon>Viridiplantae</taxon>
        <taxon>Streptophyta</taxon>
        <taxon>Embryophyta</taxon>
        <taxon>Tracheophyta</taxon>
        <taxon>Spermatophyta</taxon>
        <taxon>Magnoliopsida</taxon>
        <taxon>eudicotyledons</taxon>
        <taxon>Gunneridae</taxon>
        <taxon>Pentapetalae</taxon>
        <taxon>rosids</taxon>
        <taxon>malvids</taxon>
        <taxon>Malvales</taxon>
        <taxon>Malvaceae</taxon>
        <taxon>Malvoideae</taxon>
        <taxon>Hibiscus</taxon>
    </lineage>
</organism>
<protein>
    <submittedName>
        <fullName evidence="1">Uncharacterized protein</fullName>
    </submittedName>
</protein>
<sequence>MPLILLYESGTPPGKQEISLRVTDEDSRAASQNSLLHQKMLKMLEMLIMLVRIHELQVETLCSTRKC</sequence>